<dbReference type="CDD" id="cd05471">
    <property type="entry name" value="pepsin_like"/>
    <property type="match status" value="1"/>
</dbReference>
<feature type="domain" description="Peptidase A1" evidence="3">
    <location>
        <begin position="91"/>
        <end position="415"/>
    </location>
</feature>
<evidence type="ECO:0000313" key="5">
    <source>
        <dbReference type="Proteomes" id="UP001163828"/>
    </source>
</evidence>
<feature type="region of interest" description="Disordered" evidence="2">
    <location>
        <begin position="36"/>
        <end position="81"/>
    </location>
</feature>
<dbReference type="InterPro" id="IPR001461">
    <property type="entry name" value="Aspartic_peptidase_A1"/>
</dbReference>
<dbReference type="InterPro" id="IPR034164">
    <property type="entry name" value="Pepsin-like_dom"/>
</dbReference>
<evidence type="ECO:0000259" key="3">
    <source>
        <dbReference type="PROSITE" id="PS51767"/>
    </source>
</evidence>
<dbReference type="PANTHER" id="PTHR47966">
    <property type="entry name" value="BETA-SITE APP-CLEAVING ENZYME, ISOFORM A-RELATED"/>
    <property type="match status" value="1"/>
</dbReference>
<keyword evidence="5" id="KW-1185">Reference proteome</keyword>
<gene>
    <name evidence="4" type="ORF">F5050DRAFT_1570956</name>
</gene>
<proteinExistence type="inferred from homology"/>
<dbReference type="PROSITE" id="PS51767">
    <property type="entry name" value="PEPTIDASE_A1"/>
    <property type="match status" value="1"/>
</dbReference>
<evidence type="ECO:0000313" key="4">
    <source>
        <dbReference type="EMBL" id="KAJ3996693.1"/>
    </source>
</evidence>
<dbReference type="InterPro" id="IPR021109">
    <property type="entry name" value="Peptidase_aspartic_dom_sf"/>
</dbReference>
<dbReference type="GO" id="GO:0008233">
    <property type="term" value="F:peptidase activity"/>
    <property type="evidence" value="ECO:0007669"/>
    <property type="project" value="UniProtKB-KW"/>
</dbReference>
<dbReference type="PANTHER" id="PTHR47966:SF51">
    <property type="entry name" value="BETA-SITE APP-CLEAVING ENZYME, ISOFORM A-RELATED"/>
    <property type="match status" value="1"/>
</dbReference>
<keyword evidence="4" id="KW-0645">Protease</keyword>
<organism evidence="4 5">
    <name type="scientific">Lentinula boryana</name>
    <dbReference type="NCBI Taxonomy" id="40481"/>
    <lineage>
        <taxon>Eukaryota</taxon>
        <taxon>Fungi</taxon>
        <taxon>Dikarya</taxon>
        <taxon>Basidiomycota</taxon>
        <taxon>Agaricomycotina</taxon>
        <taxon>Agaricomycetes</taxon>
        <taxon>Agaricomycetidae</taxon>
        <taxon>Agaricales</taxon>
        <taxon>Marasmiineae</taxon>
        <taxon>Omphalotaceae</taxon>
        <taxon>Lentinula</taxon>
    </lineage>
</organism>
<evidence type="ECO:0000256" key="2">
    <source>
        <dbReference type="SAM" id="MobiDB-lite"/>
    </source>
</evidence>
<evidence type="ECO:0000256" key="1">
    <source>
        <dbReference type="ARBA" id="ARBA00007447"/>
    </source>
</evidence>
<dbReference type="InterPro" id="IPR033121">
    <property type="entry name" value="PEPTIDASE_A1"/>
</dbReference>
<protein>
    <submittedName>
        <fullName evidence="4">Aspartic protease</fullName>
    </submittedName>
</protein>
<dbReference type="PRINTS" id="PR00792">
    <property type="entry name" value="PEPSIN"/>
</dbReference>
<dbReference type="GO" id="GO:0006508">
    <property type="term" value="P:proteolysis"/>
    <property type="evidence" value="ECO:0007669"/>
    <property type="project" value="UniProtKB-KW"/>
</dbReference>
<feature type="compositionally biased region" description="Basic and acidic residues" evidence="2">
    <location>
        <begin position="48"/>
        <end position="66"/>
    </location>
</feature>
<keyword evidence="4" id="KW-0378">Hydrolase</keyword>
<comment type="similarity">
    <text evidence="1">Belongs to the peptidase A1 family.</text>
</comment>
<dbReference type="Gene3D" id="2.40.70.10">
    <property type="entry name" value="Acid Proteases"/>
    <property type="match status" value="2"/>
</dbReference>
<reference evidence="4" key="1">
    <citation type="submission" date="2022-08" db="EMBL/GenBank/DDBJ databases">
        <authorList>
            <consortium name="DOE Joint Genome Institute"/>
            <person name="Min B."/>
            <person name="Riley R."/>
            <person name="Sierra-Patev S."/>
            <person name="Naranjo-Ortiz M."/>
            <person name="Looney B."/>
            <person name="Konkel Z."/>
            <person name="Slot J.C."/>
            <person name="Sakamoto Y."/>
            <person name="Steenwyk J.L."/>
            <person name="Rokas A."/>
            <person name="Carro J."/>
            <person name="Camarero S."/>
            <person name="Ferreira P."/>
            <person name="Molpeceres G."/>
            <person name="Ruiz-Duenas F.J."/>
            <person name="Serrano A."/>
            <person name="Henrissat B."/>
            <person name="Drula E."/>
            <person name="Hughes K.W."/>
            <person name="Mata J.L."/>
            <person name="Ishikawa N.K."/>
            <person name="Vargas-Isla R."/>
            <person name="Ushijima S."/>
            <person name="Smith C.A."/>
            <person name="Ahrendt S."/>
            <person name="Andreopoulos W."/>
            <person name="He G."/>
            <person name="Labutti K."/>
            <person name="Lipzen A."/>
            <person name="Ng V."/>
            <person name="Sandor L."/>
            <person name="Barry K."/>
            <person name="Martinez A.T."/>
            <person name="Xiao Y."/>
            <person name="Gibbons J.G."/>
            <person name="Terashima K."/>
            <person name="Hibbett D.S."/>
            <person name="Grigoriev I.V."/>
        </authorList>
    </citation>
    <scope>NUCLEOTIDE SEQUENCE</scope>
    <source>
        <strain evidence="4">TFB10827</strain>
    </source>
</reference>
<dbReference type="Proteomes" id="UP001163828">
    <property type="component" value="Unassembled WGS sequence"/>
</dbReference>
<name>A0ABQ8QE07_9AGAR</name>
<dbReference type="SUPFAM" id="SSF50630">
    <property type="entry name" value="Acid proteases"/>
    <property type="match status" value="1"/>
</dbReference>
<sequence>MSRVIIDSIPIAPQLAADIDSLRSLVQKDLRRARKHLAPETLAHGPRAIHEARNKEDYGRHHHDDDGSGSGSGPTPASGKAVTVDDATVTYMMSCTIGGSEYNLLIDTGNSNTWCGADKKFKPDSSCENTRDSVNVSYGSGSFSGTEYTGTVTLGGKDSSMKIENQSFAVATQAQGFGGGMDGILGNIQSGIGPVDLTSTTVHGISSIPTVTDNLFKQGLIKTECIGISYSPTQTNGNMANGELMFGGVDQDKITGDVTYVPITSTSPASKYWGIDQEITYGPSNKMILKQTAGIVGECTTLIMISDDAFQAYQEATGATMDETTGLLKLSSEKFEELESLNFKIGNTNFELTPNAQIWPRALNSALGGDTDSVYTVFASMGQISGVGLDFINGFTWLQRFYSVYDVSNERVGIANTPNTNAETN</sequence>
<dbReference type="EMBL" id="MU790604">
    <property type="protein sequence ID" value="KAJ3996693.1"/>
    <property type="molecule type" value="Genomic_DNA"/>
</dbReference>
<dbReference type="Pfam" id="PF00026">
    <property type="entry name" value="Asp"/>
    <property type="match status" value="1"/>
</dbReference>
<comment type="caution">
    <text evidence="4">The sequence shown here is derived from an EMBL/GenBank/DDBJ whole genome shotgun (WGS) entry which is preliminary data.</text>
</comment>
<accession>A0ABQ8QE07</accession>